<feature type="domain" description="Ice-binding protein C-terminal" evidence="2">
    <location>
        <begin position="164"/>
        <end position="186"/>
    </location>
</feature>
<feature type="signal peptide" evidence="1">
    <location>
        <begin position="1"/>
        <end position="21"/>
    </location>
</feature>
<dbReference type="AlphaFoldDB" id="A0A7W7F6W9"/>
<gene>
    <name evidence="3" type="ORF">GGQ98_002393</name>
</gene>
<name>A0A7W7F6W9_9SPHN</name>
<evidence type="ECO:0000259" key="2">
    <source>
        <dbReference type="Pfam" id="PF07589"/>
    </source>
</evidence>
<dbReference type="NCBIfam" id="TIGR02595">
    <property type="entry name" value="PEP_CTERM"/>
    <property type="match status" value="1"/>
</dbReference>
<protein>
    <recommendedName>
        <fullName evidence="2">Ice-binding protein C-terminal domain-containing protein</fullName>
    </recommendedName>
</protein>
<dbReference type="InterPro" id="IPR013424">
    <property type="entry name" value="Ice-binding_C"/>
</dbReference>
<reference evidence="3 4" key="1">
    <citation type="submission" date="2020-08" db="EMBL/GenBank/DDBJ databases">
        <title>Genomic Encyclopedia of Type Strains, Phase IV (KMG-IV): sequencing the most valuable type-strain genomes for metagenomic binning, comparative biology and taxonomic classification.</title>
        <authorList>
            <person name="Goeker M."/>
        </authorList>
    </citation>
    <scope>NUCLEOTIDE SEQUENCE [LARGE SCALE GENOMIC DNA]</scope>
    <source>
        <strain evidence="3 4">DSM 17328</strain>
    </source>
</reference>
<sequence length="190" mass="19676">MKTLSLAGAALIALAASPAAAVTIDFNDLADGSVHSSLSYENTTFTASTGTISVIQASGGNGRICPNDNPWGCIADLTVMFDSAVENLAFEIWGVNDTSTRVATAEIFLAAGGSTMIDLFATQIHENLQNFSAFGPISSIILRSDDPLGVSYDNFSFDIASAEVPEPAALALFGLGLAGIAAVRRRKVQG</sequence>
<keyword evidence="1" id="KW-0732">Signal</keyword>
<accession>A0A7W7F6W9</accession>
<dbReference type="EMBL" id="JACHNZ010000027">
    <property type="protein sequence ID" value="MBB4632766.1"/>
    <property type="molecule type" value="Genomic_DNA"/>
</dbReference>
<evidence type="ECO:0000313" key="4">
    <source>
        <dbReference type="Proteomes" id="UP000566324"/>
    </source>
</evidence>
<proteinExistence type="predicted"/>
<dbReference type="RefSeq" id="WP_184069770.1">
    <property type="nucleotide sequence ID" value="NZ_JACHNZ010000027.1"/>
</dbReference>
<feature type="chain" id="PRO_5030953855" description="Ice-binding protein C-terminal domain-containing protein" evidence="1">
    <location>
        <begin position="22"/>
        <end position="190"/>
    </location>
</feature>
<evidence type="ECO:0000313" key="3">
    <source>
        <dbReference type="EMBL" id="MBB4632766.1"/>
    </source>
</evidence>
<dbReference type="Proteomes" id="UP000566324">
    <property type="component" value="Unassembled WGS sequence"/>
</dbReference>
<comment type="caution">
    <text evidence="3">The sequence shown here is derived from an EMBL/GenBank/DDBJ whole genome shotgun (WGS) entry which is preliminary data.</text>
</comment>
<keyword evidence="4" id="KW-1185">Reference proteome</keyword>
<dbReference type="Pfam" id="PF07589">
    <property type="entry name" value="PEP-CTERM"/>
    <property type="match status" value="1"/>
</dbReference>
<evidence type="ECO:0000256" key="1">
    <source>
        <dbReference type="SAM" id="SignalP"/>
    </source>
</evidence>
<organism evidence="3 4">
    <name type="scientific">Sphingosinicella soli</name>
    <dbReference type="NCBI Taxonomy" id="333708"/>
    <lineage>
        <taxon>Bacteria</taxon>
        <taxon>Pseudomonadati</taxon>
        <taxon>Pseudomonadota</taxon>
        <taxon>Alphaproteobacteria</taxon>
        <taxon>Sphingomonadales</taxon>
        <taxon>Sphingosinicellaceae</taxon>
        <taxon>Sphingosinicella</taxon>
    </lineage>
</organism>